<sequence length="153" mass="18166">MKSIILYSSSNRQGNTAQSVQQLAQQLQADSLYLDDYDIKDYCYNHSNSEDDFRALFRAVLNYDHIVFASPVYWYAITPKMKAFFDRITDFMDDETLQPELRRLRDKQFSILSNSIQETAPRCFTEVIQKTCEYLGMTCREQIHHQYPYQENE</sequence>
<dbReference type="RefSeq" id="WP_046004642.1">
    <property type="nucleotide sequence ID" value="NZ_JXYA01000018.1"/>
</dbReference>
<accession>A0A0F4QQJ0</accession>
<keyword evidence="5" id="KW-1185">Reference proteome</keyword>
<proteinExistence type="predicted"/>
<evidence type="ECO:0000313" key="5">
    <source>
        <dbReference type="Proteomes" id="UP000033452"/>
    </source>
</evidence>
<dbReference type="InterPro" id="IPR029039">
    <property type="entry name" value="Flavoprotein-like_sf"/>
</dbReference>
<dbReference type="InterPro" id="IPR051796">
    <property type="entry name" value="ISF_SsuE-like"/>
</dbReference>
<keyword evidence="2" id="KW-0288">FMN</keyword>
<dbReference type="GO" id="GO:0016491">
    <property type="term" value="F:oxidoreductase activity"/>
    <property type="evidence" value="ECO:0007669"/>
    <property type="project" value="InterPro"/>
</dbReference>
<dbReference type="Gene3D" id="3.40.50.360">
    <property type="match status" value="1"/>
</dbReference>
<dbReference type="InterPro" id="IPR005025">
    <property type="entry name" value="FMN_Rdtase-like_dom"/>
</dbReference>
<keyword evidence="1" id="KW-0285">Flavoprotein</keyword>
<reference evidence="4 5" key="1">
    <citation type="journal article" date="2015" name="BMC Genomics">
        <title>Genome mining reveals unlocked bioactive potential of marine Gram-negative bacteria.</title>
        <authorList>
            <person name="Machado H."/>
            <person name="Sonnenschein E.C."/>
            <person name="Melchiorsen J."/>
            <person name="Gram L."/>
        </authorList>
    </citation>
    <scope>NUCLEOTIDE SEQUENCE [LARGE SCALE GENOMIC DNA]</scope>
    <source>
        <strain evidence="4 5">S2471</strain>
    </source>
</reference>
<dbReference type="EMBL" id="JXYA01000018">
    <property type="protein sequence ID" value="KJZ09619.1"/>
    <property type="molecule type" value="Genomic_DNA"/>
</dbReference>
<organism evidence="4 5">
    <name type="scientific">Pseudoalteromonas rubra</name>
    <dbReference type="NCBI Taxonomy" id="43658"/>
    <lineage>
        <taxon>Bacteria</taxon>
        <taxon>Pseudomonadati</taxon>
        <taxon>Pseudomonadota</taxon>
        <taxon>Gammaproteobacteria</taxon>
        <taxon>Alteromonadales</taxon>
        <taxon>Pseudoalteromonadaceae</taxon>
        <taxon>Pseudoalteromonas</taxon>
    </lineage>
</organism>
<dbReference type="AlphaFoldDB" id="A0A0F4QQJ0"/>
<protein>
    <submittedName>
        <fullName evidence="4">FMN reductase</fullName>
    </submittedName>
</protein>
<feature type="domain" description="NADPH-dependent FMN reductase-like" evidence="3">
    <location>
        <begin position="1"/>
        <end position="116"/>
    </location>
</feature>
<name>A0A0F4QQJ0_9GAMM</name>
<evidence type="ECO:0000256" key="1">
    <source>
        <dbReference type="ARBA" id="ARBA00022630"/>
    </source>
</evidence>
<evidence type="ECO:0000259" key="3">
    <source>
        <dbReference type="Pfam" id="PF03358"/>
    </source>
</evidence>
<dbReference type="Proteomes" id="UP000033452">
    <property type="component" value="Unassembled WGS sequence"/>
</dbReference>
<dbReference type="Pfam" id="PF03358">
    <property type="entry name" value="FMN_red"/>
    <property type="match status" value="1"/>
</dbReference>
<dbReference type="OrthoDB" id="9805976at2"/>
<dbReference type="PANTHER" id="PTHR43278:SF4">
    <property type="entry name" value="NAD(P)H-DEPENDENT FMN-CONTAINING OXIDOREDUCTASE YWQN-RELATED"/>
    <property type="match status" value="1"/>
</dbReference>
<gene>
    <name evidence="4" type="ORF">TW77_08965</name>
</gene>
<dbReference type="PANTHER" id="PTHR43278">
    <property type="entry name" value="NAD(P)H-DEPENDENT FMN-CONTAINING OXIDOREDUCTASE YWQN-RELATED"/>
    <property type="match status" value="1"/>
</dbReference>
<comment type="caution">
    <text evidence="4">The sequence shown here is derived from an EMBL/GenBank/DDBJ whole genome shotgun (WGS) entry which is preliminary data.</text>
</comment>
<evidence type="ECO:0000256" key="2">
    <source>
        <dbReference type="ARBA" id="ARBA00022643"/>
    </source>
</evidence>
<dbReference type="SUPFAM" id="SSF52218">
    <property type="entry name" value="Flavoproteins"/>
    <property type="match status" value="1"/>
</dbReference>
<dbReference type="PATRIC" id="fig|43658.5.peg.1895"/>
<evidence type="ECO:0000313" key="4">
    <source>
        <dbReference type="EMBL" id="KJZ09619.1"/>
    </source>
</evidence>